<name>A0A0E9P8F3_ANGAN</name>
<organism evidence="1">
    <name type="scientific">Anguilla anguilla</name>
    <name type="common">European freshwater eel</name>
    <name type="synonym">Muraena anguilla</name>
    <dbReference type="NCBI Taxonomy" id="7936"/>
    <lineage>
        <taxon>Eukaryota</taxon>
        <taxon>Metazoa</taxon>
        <taxon>Chordata</taxon>
        <taxon>Craniata</taxon>
        <taxon>Vertebrata</taxon>
        <taxon>Euteleostomi</taxon>
        <taxon>Actinopterygii</taxon>
        <taxon>Neopterygii</taxon>
        <taxon>Teleostei</taxon>
        <taxon>Anguilliformes</taxon>
        <taxon>Anguillidae</taxon>
        <taxon>Anguilla</taxon>
    </lineage>
</organism>
<dbReference type="EMBL" id="GBXM01107666">
    <property type="protein sequence ID" value="JAH00911.1"/>
    <property type="molecule type" value="Transcribed_RNA"/>
</dbReference>
<sequence length="28" mass="3118">MSEVECECCSVLRELAQAREGCCSVPRE</sequence>
<reference evidence="1" key="1">
    <citation type="submission" date="2014-11" db="EMBL/GenBank/DDBJ databases">
        <authorList>
            <person name="Amaro Gonzalez C."/>
        </authorList>
    </citation>
    <scope>NUCLEOTIDE SEQUENCE</scope>
</reference>
<evidence type="ECO:0000313" key="1">
    <source>
        <dbReference type="EMBL" id="JAH00911.1"/>
    </source>
</evidence>
<dbReference type="AlphaFoldDB" id="A0A0E9P8F3"/>
<proteinExistence type="predicted"/>
<reference evidence="1" key="2">
    <citation type="journal article" date="2015" name="Fish Shellfish Immunol.">
        <title>Early steps in the European eel (Anguilla anguilla)-Vibrio vulnificus interaction in the gills: Role of the RtxA13 toxin.</title>
        <authorList>
            <person name="Callol A."/>
            <person name="Pajuelo D."/>
            <person name="Ebbesson L."/>
            <person name="Teles M."/>
            <person name="MacKenzie S."/>
            <person name="Amaro C."/>
        </authorList>
    </citation>
    <scope>NUCLEOTIDE SEQUENCE</scope>
</reference>
<accession>A0A0E9P8F3</accession>
<protein>
    <submittedName>
        <fullName evidence="1">Uncharacterized protein</fullName>
    </submittedName>
</protein>